<dbReference type="EMBL" id="MCHX01000030">
    <property type="protein sequence ID" value="OFJ53092.1"/>
    <property type="molecule type" value="Genomic_DNA"/>
</dbReference>
<comment type="caution">
    <text evidence="4">The sequence shown here is derived from an EMBL/GenBank/DDBJ whole genome shotgun (WGS) entry which is preliminary data.</text>
</comment>
<dbReference type="InterPro" id="IPR029065">
    <property type="entry name" value="Enolase_C-like"/>
</dbReference>
<dbReference type="RefSeq" id="WP_070353804.1">
    <property type="nucleotide sequence ID" value="NZ_CP043474.1"/>
</dbReference>
<evidence type="ECO:0000256" key="2">
    <source>
        <dbReference type="ARBA" id="ARBA00022723"/>
    </source>
</evidence>
<dbReference type="SMART" id="SM00922">
    <property type="entry name" value="MR_MLE"/>
    <property type="match status" value="1"/>
</dbReference>
<dbReference type="PANTHER" id="PTHR48073:SF2">
    <property type="entry name" value="O-SUCCINYLBENZOATE SYNTHASE"/>
    <property type="match status" value="1"/>
</dbReference>
<dbReference type="GO" id="GO:0046872">
    <property type="term" value="F:metal ion binding"/>
    <property type="evidence" value="ECO:0007669"/>
    <property type="project" value="UniProtKB-KW"/>
</dbReference>
<dbReference type="Gene3D" id="3.20.20.120">
    <property type="entry name" value="Enolase-like C-terminal domain"/>
    <property type="match status" value="1"/>
</dbReference>
<organism evidence="4 5">
    <name type="scientific">Mycolicibacterium grossiae</name>
    <dbReference type="NCBI Taxonomy" id="1552759"/>
    <lineage>
        <taxon>Bacteria</taxon>
        <taxon>Bacillati</taxon>
        <taxon>Actinomycetota</taxon>
        <taxon>Actinomycetes</taxon>
        <taxon>Mycobacteriales</taxon>
        <taxon>Mycobacteriaceae</taxon>
        <taxon>Mycolicibacterium</taxon>
    </lineage>
</organism>
<dbReference type="Pfam" id="PF18374">
    <property type="entry name" value="Enolase_like_N"/>
    <property type="match status" value="1"/>
</dbReference>
<protein>
    <submittedName>
        <fullName evidence="4">O-succinylbenzoate synthase</fullName>
    </submittedName>
</protein>
<dbReference type="PANTHER" id="PTHR48073">
    <property type="entry name" value="O-SUCCINYLBENZOATE SYNTHASE-RELATED"/>
    <property type="match status" value="1"/>
</dbReference>
<dbReference type="OrthoDB" id="3725747at2"/>
<sequence>MRTLIDFDRAVPFAVPYAPESGETGAREGLLVEGPQGWGEFSPFDADPPERLARWLTAAAEPGTVGWPEAVRGRVAVAASIGALPPARAAEVAEASGCHTAEVTVGRGLIEDDAARVAAVREALGPDGVVRVRADGAWDVEAAVRAITEFAAQGAVQYVEAPCRTLAETAAVRRRVDVPVAVRLDDAAGVAGLREAADVVVLLTGPLGGVRRALRVAESVELPCTVSSSVETSVGLAAGLAVAGALPDLPFACALGTRTWLAGDVVGAARVLLPTDGVLPVAPMPAAPDPAASSRFAITDPDRIAWWRSRLRSAADVAGGIARISG</sequence>
<dbReference type="InterPro" id="IPR036849">
    <property type="entry name" value="Enolase-like_C_sf"/>
</dbReference>
<dbReference type="SUPFAM" id="SSF51604">
    <property type="entry name" value="Enolase C-terminal domain-like"/>
    <property type="match status" value="1"/>
</dbReference>
<name>A0A1E8Q3D2_9MYCO</name>
<evidence type="ECO:0000313" key="5">
    <source>
        <dbReference type="Proteomes" id="UP000178953"/>
    </source>
</evidence>
<dbReference type="AlphaFoldDB" id="A0A1E8Q3D2"/>
<keyword evidence="1" id="KW-0474">Menaquinone biosynthesis</keyword>
<dbReference type="InterPro" id="IPR013342">
    <property type="entry name" value="Mandelate_racemase_C"/>
</dbReference>
<dbReference type="Pfam" id="PF13378">
    <property type="entry name" value="MR_MLE_C"/>
    <property type="match status" value="1"/>
</dbReference>
<keyword evidence="5" id="KW-1185">Reference proteome</keyword>
<keyword evidence="2" id="KW-0479">Metal-binding</keyword>
<gene>
    <name evidence="4" type="ORF">BEL07_14485</name>
</gene>
<evidence type="ECO:0000259" key="3">
    <source>
        <dbReference type="SMART" id="SM00922"/>
    </source>
</evidence>
<proteinExistence type="predicted"/>
<evidence type="ECO:0000313" key="4">
    <source>
        <dbReference type="EMBL" id="OFJ53092.1"/>
    </source>
</evidence>
<evidence type="ECO:0000256" key="1">
    <source>
        <dbReference type="ARBA" id="ARBA00022428"/>
    </source>
</evidence>
<accession>A0A1E8Q3D2</accession>
<dbReference type="GO" id="GO:0009234">
    <property type="term" value="P:menaquinone biosynthetic process"/>
    <property type="evidence" value="ECO:0007669"/>
    <property type="project" value="UniProtKB-KW"/>
</dbReference>
<dbReference type="Proteomes" id="UP000178953">
    <property type="component" value="Unassembled WGS sequence"/>
</dbReference>
<reference evidence="4 5" key="1">
    <citation type="submission" date="2016-09" db="EMBL/GenBank/DDBJ databases">
        <title>genome sequence of Mycobacterium sp. 739 SCH.</title>
        <authorList>
            <person name="Greninger A.L."/>
            <person name="Qin X."/>
            <person name="Jerome K."/>
            <person name="Vora S."/>
            <person name="Quinn K."/>
        </authorList>
    </citation>
    <scope>NUCLEOTIDE SEQUENCE [LARGE SCALE GENOMIC DNA]</scope>
    <source>
        <strain evidence="4 5">SCH</strain>
    </source>
</reference>
<feature type="domain" description="Mandelate racemase/muconate lactonizing enzyme C-terminal" evidence="3">
    <location>
        <begin position="86"/>
        <end position="179"/>
    </location>
</feature>